<protein>
    <recommendedName>
        <fullName evidence="5">Osmotically-inducible protein Y</fullName>
    </recommendedName>
</protein>
<keyword evidence="3" id="KW-0677">Repeat</keyword>
<feature type="domain" description="BON" evidence="6">
    <location>
        <begin position="149"/>
        <end position="217"/>
    </location>
</feature>
<feature type="domain" description="BON" evidence="6">
    <location>
        <begin position="78"/>
        <end position="146"/>
    </location>
</feature>
<evidence type="ECO:0000256" key="3">
    <source>
        <dbReference type="ARBA" id="ARBA00022737"/>
    </source>
</evidence>
<proteinExistence type="predicted"/>
<dbReference type="FunFam" id="3.30.1340.30:FF:000001">
    <property type="entry name" value="Molecular chaperone OsmY"/>
    <property type="match status" value="1"/>
</dbReference>
<gene>
    <name evidence="7" type="primary">osmY</name>
    <name evidence="7" type="ORF">RHODGE_RHODGE_01354</name>
</gene>
<dbReference type="Pfam" id="PF04972">
    <property type="entry name" value="BON"/>
    <property type="match status" value="3"/>
</dbReference>
<comment type="caution">
    <text evidence="7">The sequence shown here is derived from an EMBL/GenBank/DDBJ whole genome shotgun (WGS) entry which is preliminary data.</text>
</comment>
<dbReference type="PANTHER" id="PTHR34606">
    <property type="entry name" value="BON DOMAIN-CONTAINING PROTEIN"/>
    <property type="match status" value="1"/>
</dbReference>
<accession>A0A3S4AXN7</accession>
<dbReference type="AlphaFoldDB" id="A0A3S4AXN7"/>
<organism evidence="7 8">
    <name type="scientific">Rhodoplanes serenus</name>
    <dbReference type="NCBI Taxonomy" id="200615"/>
    <lineage>
        <taxon>Bacteria</taxon>
        <taxon>Pseudomonadati</taxon>
        <taxon>Pseudomonadota</taxon>
        <taxon>Alphaproteobacteria</taxon>
        <taxon>Hyphomicrobiales</taxon>
        <taxon>Nitrobacteraceae</taxon>
        <taxon>Rhodoplanes</taxon>
    </lineage>
</organism>
<name>A0A3S4AXN7_9BRAD</name>
<dbReference type="GO" id="GO:0042597">
    <property type="term" value="C:periplasmic space"/>
    <property type="evidence" value="ECO:0007669"/>
    <property type="project" value="UniProtKB-SubCell"/>
</dbReference>
<feature type="domain" description="BON" evidence="6">
    <location>
        <begin position="3"/>
        <end position="71"/>
    </location>
</feature>
<evidence type="ECO:0000256" key="5">
    <source>
        <dbReference type="ARBA" id="ARBA00070588"/>
    </source>
</evidence>
<dbReference type="PROSITE" id="PS50914">
    <property type="entry name" value="BON"/>
    <property type="match status" value="3"/>
</dbReference>
<evidence type="ECO:0000256" key="2">
    <source>
        <dbReference type="ARBA" id="ARBA00022729"/>
    </source>
</evidence>
<reference evidence="8" key="1">
    <citation type="submission" date="2018-10" db="EMBL/GenBank/DDBJ databases">
        <authorList>
            <person name="Peiro R."/>
            <person name="Begona"/>
            <person name="Cbmso G."/>
            <person name="Lopez M."/>
            <person name="Gonzalez S."/>
            <person name="Sacristan E."/>
            <person name="Castillo E."/>
        </authorList>
    </citation>
    <scope>NUCLEOTIDE SEQUENCE [LARGE SCALE GENOMIC DNA]</scope>
</reference>
<dbReference type="Gene3D" id="3.30.1340.30">
    <property type="match status" value="3"/>
</dbReference>
<dbReference type="InterPro" id="IPR051686">
    <property type="entry name" value="Lipoprotein_DolP"/>
</dbReference>
<keyword evidence="4" id="KW-0574">Periplasm</keyword>
<keyword evidence="8" id="KW-1185">Reference proteome</keyword>
<dbReference type="EMBL" id="UWOC01000111">
    <property type="protein sequence ID" value="VCU06707.1"/>
    <property type="molecule type" value="Genomic_DNA"/>
</dbReference>
<evidence type="ECO:0000313" key="8">
    <source>
        <dbReference type="Proteomes" id="UP000289200"/>
    </source>
</evidence>
<dbReference type="InterPro" id="IPR007055">
    <property type="entry name" value="BON_dom"/>
</dbReference>
<evidence type="ECO:0000256" key="1">
    <source>
        <dbReference type="ARBA" id="ARBA00004418"/>
    </source>
</evidence>
<dbReference type="SMART" id="SM00749">
    <property type="entry name" value="BON"/>
    <property type="match status" value="2"/>
</dbReference>
<dbReference type="PANTHER" id="PTHR34606:SF15">
    <property type="entry name" value="BON DOMAIN-CONTAINING PROTEIN"/>
    <property type="match status" value="1"/>
</dbReference>
<dbReference type="InterPro" id="IPR014004">
    <property type="entry name" value="Transpt-assoc_nodulatn_dom_bac"/>
</dbReference>
<comment type="subcellular location">
    <subcellularLocation>
        <location evidence="1">Periplasm</location>
    </subcellularLocation>
</comment>
<evidence type="ECO:0000256" key="4">
    <source>
        <dbReference type="ARBA" id="ARBA00022764"/>
    </source>
</evidence>
<sequence>MRSDSDIKRDVETELKWDPDIDATDVGVAVKSGVVTLTGFVRSYAQKYEAELAAKRVSGVLGVANDIEVRLPSENQRPDPELAREAVAAIKAELPYAHENIKVVVKSGWATLEGNVEWDYQRTRAERAVRGMKGLKGISNLITLKPRVAPSEVKAKIEDAFKRSAEIDANRITVTASGGEVTLTGSVRSWAERQEAERAAWRAPGVTKVDNRITIAV</sequence>
<evidence type="ECO:0000259" key="6">
    <source>
        <dbReference type="PROSITE" id="PS50914"/>
    </source>
</evidence>
<dbReference type="OrthoDB" id="870892at2"/>
<dbReference type="Proteomes" id="UP000289200">
    <property type="component" value="Unassembled WGS sequence"/>
</dbReference>
<evidence type="ECO:0000313" key="7">
    <source>
        <dbReference type="EMBL" id="VCU06707.1"/>
    </source>
</evidence>
<keyword evidence="2" id="KW-0732">Signal</keyword>
<dbReference type="RefSeq" id="WP_129608319.1">
    <property type="nucleotide sequence ID" value="NZ_UWOC01000111.1"/>
</dbReference>